<reference evidence="8 9" key="1">
    <citation type="submission" date="2020-03" db="EMBL/GenBank/DDBJ databases">
        <title>Assessment of the enzymatic potential of alkaline-tolerant lipase obtained from Bacillus luteus H11 (technogenic soil) for the bioremediation of saline soils contaminated with petroleum substances.</title>
        <authorList>
            <person name="Kalwasinska A."/>
        </authorList>
    </citation>
    <scope>NUCLEOTIDE SEQUENCE [LARGE SCALE GENOMIC DNA]</scope>
    <source>
        <strain evidence="8 9">H11</strain>
    </source>
</reference>
<dbReference type="CDD" id="cd00568">
    <property type="entry name" value="TPP_enzymes"/>
    <property type="match status" value="1"/>
</dbReference>
<dbReference type="GO" id="GO:0005948">
    <property type="term" value="C:acetolactate synthase complex"/>
    <property type="evidence" value="ECO:0007669"/>
    <property type="project" value="TreeGrafter"/>
</dbReference>
<dbReference type="InterPro" id="IPR000399">
    <property type="entry name" value="TPP-bd_CS"/>
</dbReference>
<evidence type="ECO:0000256" key="4">
    <source>
        <dbReference type="RuleBase" id="RU362132"/>
    </source>
</evidence>
<dbReference type="RefSeq" id="WP_168006545.1">
    <property type="nucleotide sequence ID" value="NZ_JAATHJ010000011.1"/>
</dbReference>
<dbReference type="Pfam" id="PF02775">
    <property type="entry name" value="TPP_enzyme_C"/>
    <property type="match status" value="1"/>
</dbReference>
<evidence type="ECO:0000259" key="6">
    <source>
        <dbReference type="Pfam" id="PF02775"/>
    </source>
</evidence>
<dbReference type="InterPro" id="IPR012000">
    <property type="entry name" value="Thiamin_PyroP_enz_cen_dom"/>
</dbReference>
<sequence length="538" mass="57132">MKRTALLIAEQLYRWGIRHLFGIPGKPVVPFILAAEDSGITFVLSRHEGGAGYEAAGYAMQARGLGAAVGTSGPGATNMLTAAAQAKASGIPVLFFTGHPSAASTGKPQGQDSSAFGTDTEALFKPVTKFSAQVERADQVGPMLLHAVKMAVEGVPGPVHLSIPADVLMAEAEPFSYAMPQPDVTYSLRINEFPTAAASAKRPVLLLGKGVHTSSAYAEVRACAELYQLPVMTTPGGKGTFPDDHPLSLGAFGLGGTERAHAYIEQGTDLLIVCGSSLSDMSVAGWKPEHYPERIIHFDARQHVTGMSFPGPSLTIAGDLRLNLQQLLRLEAVPASPADLPAVQQPEDRRGGRWLSAGSVMDVLNERLPDRAFIYGDDGSHTFYAIQRYIVREPGHFFFDDVFGAMGHGIGYAVGAAFADPDADIVCLTGDGCMFMHGAEVSTAVSGGAALLFIVINNQALDMVDKGMKVNIGRAAGTTYEKPLHATSFAESLGADAYRIDSEDGLRSVMKNLFPLKQTTVLEVMTDPDEIPPTMRRG</sequence>
<dbReference type="AlphaFoldDB" id="A0A969TUV8"/>
<dbReference type="Pfam" id="PF00205">
    <property type="entry name" value="TPP_enzyme_M"/>
    <property type="match status" value="1"/>
</dbReference>
<dbReference type="PANTHER" id="PTHR18968:SF13">
    <property type="entry name" value="ACETOLACTATE SYNTHASE CATALYTIC SUBUNIT, MITOCHONDRIAL"/>
    <property type="match status" value="1"/>
</dbReference>
<keyword evidence="9" id="KW-1185">Reference proteome</keyword>
<dbReference type="SUPFAM" id="SSF52467">
    <property type="entry name" value="DHS-like NAD/FAD-binding domain"/>
    <property type="match status" value="1"/>
</dbReference>
<proteinExistence type="inferred from homology"/>
<organism evidence="8 9">
    <name type="scientific">Alkalicoccus luteus</name>
    <dbReference type="NCBI Taxonomy" id="1237094"/>
    <lineage>
        <taxon>Bacteria</taxon>
        <taxon>Bacillati</taxon>
        <taxon>Bacillota</taxon>
        <taxon>Bacilli</taxon>
        <taxon>Bacillales</taxon>
        <taxon>Bacillaceae</taxon>
        <taxon>Alkalicoccus</taxon>
    </lineage>
</organism>
<dbReference type="PANTHER" id="PTHR18968">
    <property type="entry name" value="THIAMINE PYROPHOSPHATE ENZYMES"/>
    <property type="match status" value="1"/>
</dbReference>
<name>A0A969TUV8_9BACI</name>
<keyword evidence="3 4" id="KW-0786">Thiamine pyrophosphate</keyword>
<evidence type="ECO:0000259" key="7">
    <source>
        <dbReference type="Pfam" id="PF02776"/>
    </source>
</evidence>
<dbReference type="GO" id="GO:0000287">
    <property type="term" value="F:magnesium ion binding"/>
    <property type="evidence" value="ECO:0007669"/>
    <property type="project" value="InterPro"/>
</dbReference>
<evidence type="ECO:0000256" key="3">
    <source>
        <dbReference type="ARBA" id="ARBA00023052"/>
    </source>
</evidence>
<dbReference type="InterPro" id="IPR011766">
    <property type="entry name" value="TPP_enzyme_TPP-bd"/>
</dbReference>
<dbReference type="GO" id="GO:0009097">
    <property type="term" value="P:isoleucine biosynthetic process"/>
    <property type="evidence" value="ECO:0007669"/>
    <property type="project" value="TreeGrafter"/>
</dbReference>
<evidence type="ECO:0000313" key="9">
    <source>
        <dbReference type="Proteomes" id="UP000752012"/>
    </source>
</evidence>
<feature type="domain" description="Thiamine pyrophosphate enzyme N-terminal TPP-binding" evidence="7">
    <location>
        <begin position="5"/>
        <end position="108"/>
    </location>
</feature>
<comment type="cofactor">
    <cofactor evidence="1">
        <name>thiamine diphosphate</name>
        <dbReference type="ChEBI" id="CHEBI:58937"/>
    </cofactor>
</comment>
<dbReference type="GO" id="GO:0030976">
    <property type="term" value="F:thiamine pyrophosphate binding"/>
    <property type="evidence" value="ECO:0007669"/>
    <property type="project" value="InterPro"/>
</dbReference>
<dbReference type="EMBL" id="JAATHJ010000011">
    <property type="protein sequence ID" value="NJP37735.1"/>
    <property type="molecule type" value="Genomic_DNA"/>
</dbReference>
<evidence type="ECO:0000256" key="2">
    <source>
        <dbReference type="ARBA" id="ARBA00007812"/>
    </source>
</evidence>
<feature type="domain" description="Thiamine pyrophosphate enzyme TPP-binding" evidence="6">
    <location>
        <begin position="379"/>
        <end position="524"/>
    </location>
</feature>
<evidence type="ECO:0000259" key="5">
    <source>
        <dbReference type="Pfam" id="PF00205"/>
    </source>
</evidence>
<evidence type="ECO:0000256" key="1">
    <source>
        <dbReference type="ARBA" id="ARBA00001964"/>
    </source>
</evidence>
<protein>
    <submittedName>
        <fullName evidence="8">Thiamine pyrophosphate-binding protein</fullName>
    </submittedName>
</protein>
<dbReference type="InterPro" id="IPR029061">
    <property type="entry name" value="THDP-binding"/>
</dbReference>
<feature type="domain" description="Thiamine pyrophosphate enzyme central" evidence="5">
    <location>
        <begin position="198"/>
        <end position="327"/>
    </location>
</feature>
<dbReference type="GO" id="GO:0050660">
    <property type="term" value="F:flavin adenine dinucleotide binding"/>
    <property type="evidence" value="ECO:0007669"/>
    <property type="project" value="TreeGrafter"/>
</dbReference>
<dbReference type="GO" id="GO:0009099">
    <property type="term" value="P:L-valine biosynthetic process"/>
    <property type="evidence" value="ECO:0007669"/>
    <property type="project" value="TreeGrafter"/>
</dbReference>
<gene>
    <name evidence="8" type="ORF">HCN83_09075</name>
</gene>
<dbReference type="Proteomes" id="UP000752012">
    <property type="component" value="Unassembled WGS sequence"/>
</dbReference>
<comment type="caution">
    <text evidence="8">The sequence shown here is derived from an EMBL/GenBank/DDBJ whole genome shotgun (WGS) entry which is preliminary data.</text>
</comment>
<dbReference type="InterPro" id="IPR045229">
    <property type="entry name" value="TPP_enz"/>
</dbReference>
<dbReference type="PROSITE" id="PS00187">
    <property type="entry name" value="TPP_ENZYMES"/>
    <property type="match status" value="1"/>
</dbReference>
<dbReference type="InterPro" id="IPR029035">
    <property type="entry name" value="DHS-like_NAD/FAD-binding_dom"/>
</dbReference>
<dbReference type="Pfam" id="PF02776">
    <property type="entry name" value="TPP_enzyme_N"/>
    <property type="match status" value="1"/>
</dbReference>
<dbReference type="InterPro" id="IPR012001">
    <property type="entry name" value="Thiamin_PyroP_enz_TPP-bd_dom"/>
</dbReference>
<evidence type="ECO:0000313" key="8">
    <source>
        <dbReference type="EMBL" id="NJP37735.1"/>
    </source>
</evidence>
<dbReference type="GO" id="GO:0003984">
    <property type="term" value="F:acetolactate synthase activity"/>
    <property type="evidence" value="ECO:0007669"/>
    <property type="project" value="TreeGrafter"/>
</dbReference>
<dbReference type="CDD" id="cd07035">
    <property type="entry name" value="TPP_PYR_POX_like"/>
    <property type="match status" value="1"/>
</dbReference>
<accession>A0A969TUV8</accession>
<dbReference type="Gene3D" id="3.40.50.970">
    <property type="match status" value="2"/>
</dbReference>
<dbReference type="Gene3D" id="3.40.50.1220">
    <property type="entry name" value="TPP-binding domain"/>
    <property type="match status" value="1"/>
</dbReference>
<dbReference type="SUPFAM" id="SSF52518">
    <property type="entry name" value="Thiamin diphosphate-binding fold (THDP-binding)"/>
    <property type="match status" value="2"/>
</dbReference>
<comment type="similarity">
    <text evidence="2 4">Belongs to the TPP enzyme family.</text>
</comment>